<keyword evidence="7" id="KW-0092">Biotin</keyword>
<accession>A0A1H9U925</accession>
<keyword evidence="18" id="KW-1185">Reference proteome</keyword>
<dbReference type="CDD" id="cd06850">
    <property type="entry name" value="biotinyl_domain"/>
    <property type="match status" value="1"/>
</dbReference>
<dbReference type="Gene3D" id="3.30.700.40">
    <property type="match status" value="1"/>
</dbReference>
<dbReference type="InterPro" id="IPR016185">
    <property type="entry name" value="PreATP-grasp_dom_sf"/>
</dbReference>
<dbReference type="SUPFAM" id="SSF56059">
    <property type="entry name" value="Glutathione synthetase ATP-binding domain-like"/>
    <property type="match status" value="1"/>
</dbReference>
<evidence type="ECO:0000259" key="14">
    <source>
        <dbReference type="PROSITE" id="PS50968"/>
    </source>
</evidence>
<dbReference type="GO" id="GO:0004075">
    <property type="term" value="F:biotin carboxylase activity"/>
    <property type="evidence" value="ECO:0007669"/>
    <property type="project" value="UniProtKB-EC"/>
</dbReference>
<keyword evidence="4 13" id="KW-0547">Nucleotide-binding</keyword>
<dbReference type="InterPro" id="IPR005482">
    <property type="entry name" value="Biotin_COase_C"/>
</dbReference>
<evidence type="ECO:0000256" key="9">
    <source>
        <dbReference type="ARBA" id="ARBA00048501"/>
    </source>
</evidence>
<dbReference type="PROSITE" id="PS00867">
    <property type="entry name" value="CPSASE_2"/>
    <property type="match status" value="1"/>
</dbReference>
<dbReference type="PANTHER" id="PTHR18866:SF33">
    <property type="entry name" value="METHYLCROTONOYL-COA CARBOXYLASE SUBUNIT ALPHA, MITOCHONDRIAL-RELATED"/>
    <property type="match status" value="1"/>
</dbReference>
<evidence type="ECO:0000313" key="18">
    <source>
        <dbReference type="Proteomes" id="UP000199028"/>
    </source>
</evidence>
<sequence>MFDSVLVANRGEIAVRVIRALRSLGIRSVAVYSDADAEALHVRLADEAVRIGPAAARESYLSIEKIVQAAVSTGAQAIHPGYGFLAENTAFAAACDAAGIVFVGPPASAIDAMGDKIRAKLTVSAAGVPVVPGRTRAGMSDDEIVEAALEIGFPVLLKPSAGGGGKGMRLVHEESALREAIESARREARGSFGDDTLLIERFITNPRHIEIQVLGDAHGNVIHLGERECSLQRRHQKIIEEAPSPFLTPEMREAMGSAAVEAAKSVGYVGAGTVEFIVDGTSGDYFFMEMNTRLQVEHPVTEMVTGVDLVEWQLRVASGEELDLTVELNGHSVEARVYAEDPARGFLPTGGRVLALSEPADVRVDSGLYEGLVVGSDYDPMLAKVIAHGRTREEALRRLEHALGRMVLLGVTTNIPFLRALLRDEDVRSGALDTGLVERKLDSLTSAEIPDDVYVAAGLERSLQPHGDDPWDQLGGWRIGEHAWTTWRINDVDVRVRGEEVVVGAGEPVRARARREDADLLVGSRRYSMARDGDVLWLGHDGASWALVEAEFLVGAADGAAASGGPVKSPMPGTVLVVRAQQGEEVTAGQALFVVEAMKMEHTVTAPVDGVLAEVNVQAGQQVALDQVLALVVSHEE</sequence>
<dbReference type="OrthoDB" id="4435847at2"/>
<dbReference type="Pfam" id="PF21139">
    <property type="entry name" value="BT_MCC_alpha"/>
    <property type="match status" value="1"/>
</dbReference>
<reference evidence="18" key="1">
    <citation type="submission" date="2016-10" db="EMBL/GenBank/DDBJ databases">
        <authorList>
            <person name="Varghese N."/>
            <person name="Submissions S."/>
        </authorList>
    </citation>
    <scope>NUCLEOTIDE SEQUENCE [LARGE SCALE GENOMIC DNA]</scope>
    <source>
        <strain evidence="18">CGMCC 4.578</strain>
    </source>
</reference>
<keyword evidence="3" id="KW-0436">Ligase</keyword>
<dbReference type="NCBIfam" id="NF006367">
    <property type="entry name" value="PRK08591.1"/>
    <property type="match status" value="1"/>
</dbReference>
<dbReference type="InterPro" id="IPR011054">
    <property type="entry name" value="Rudment_hybrid_motif"/>
</dbReference>
<evidence type="ECO:0000256" key="3">
    <source>
        <dbReference type="ARBA" id="ARBA00022598"/>
    </source>
</evidence>
<evidence type="ECO:0000256" key="6">
    <source>
        <dbReference type="ARBA" id="ARBA00022946"/>
    </source>
</evidence>
<dbReference type="FunFam" id="3.30.470.20:FF:000028">
    <property type="entry name" value="Methylcrotonoyl-CoA carboxylase subunit alpha, mitochondrial"/>
    <property type="match status" value="1"/>
</dbReference>
<dbReference type="AlphaFoldDB" id="A0A1H9U925"/>
<organism evidence="17 18">
    <name type="scientific">Lentzea flaviverrucosa</name>
    <dbReference type="NCBI Taxonomy" id="200379"/>
    <lineage>
        <taxon>Bacteria</taxon>
        <taxon>Bacillati</taxon>
        <taxon>Actinomycetota</taxon>
        <taxon>Actinomycetes</taxon>
        <taxon>Pseudonocardiales</taxon>
        <taxon>Pseudonocardiaceae</taxon>
        <taxon>Lentzea</taxon>
    </lineage>
</organism>
<evidence type="ECO:0000256" key="11">
    <source>
        <dbReference type="ARBA" id="ARBA00065901"/>
    </source>
</evidence>
<dbReference type="Gene3D" id="3.30.470.20">
    <property type="entry name" value="ATP-grasp fold, B domain"/>
    <property type="match status" value="1"/>
</dbReference>
<dbReference type="FunFam" id="3.40.50.20:FF:000010">
    <property type="entry name" value="Propionyl-CoA carboxylase subunit alpha"/>
    <property type="match status" value="1"/>
</dbReference>
<name>A0A1H9U925_9PSEU</name>
<dbReference type="Pfam" id="PF00364">
    <property type="entry name" value="Biotin_lipoyl"/>
    <property type="match status" value="1"/>
</dbReference>
<dbReference type="EC" id="6.3.4.14" evidence="2"/>
<evidence type="ECO:0000256" key="13">
    <source>
        <dbReference type="PROSITE-ProRule" id="PRU00409"/>
    </source>
</evidence>
<dbReference type="InterPro" id="IPR013815">
    <property type="entry name" value="ATP_grasp_subdomain_1"/>
</dbReference>
<evidence type="ECO:0000313" key="17">
    <source>
        <dbReference type="EMBL" id="SES06080.1"/>
    </source>
</evidence>
<dbReference type="SUPFAM" id="SSF51246">
    <property type="entry name" value="Rudiment single hybrid motif"/>
    <property type="match status" value="1"/>
</dbReference>
<dbReference type="PANTHER" id="PTHR18866">
    <property type="entry name" value="CARBOXYLASE:PYRUVATE/ACETYL-COA/PROPIONYL-COA CARBOXYLASE"/>
    <property type="match status" value="1"/>
</dbReference>
<evidence type="ECO:0000256" key="5">
    <source>
        <dbReference type="ARBA" id="ARBA00022840"/>
    </source>
</evidence>
<dbReference type="Pfam" id="PF02786">
    <property type="entry name" value="CPSase_L_D2"/>
    <property type="match status" value="1"/>
</dbReference>
<evidence type="ECO:0000256" key="10">
    <source>
        <dbReference type="ARBA" id="ARBA00053351"/>
    </source>
</evidence>
<dbReference type="RefSeq" id="WP_090067501.1">
    <property type="nucleotide sequence ID" value="NZ_FOFT01000008.1"/>
</dbReference>
<dbReference type="InterPro" id="IPR011764">
    <property type="entry name" value="Biotin_carboxylation_dom"/>
</dbReference>
<dbReference type="Gene3D" id="3.40.50.20">
    <property type="match status" value="1"/>
</dbReference>
<dbReference type="Gene3D" id="2.40.50.100">
    <property type="match status" value="1"/>
</dbReference>
<feature type="domain" description="Lipoyl-binding" evidence="14">
    <location>
        <begin position="555"/>
        <end position="633"/>
    </location>
</feature>
<dbReference type="FunFam" id="2.40.50.100:FF:000003">
    <property type="entry name" value="Acetyl-CoA carboxylase biotin carboxyl carrier protein"/>
    <property type="match status" value="1"/>
</dbReference>
<dbReference type="SUPFAM" id="SSF51230">
    <property type="entry name" value="Single hybrid motif"/>
    <property type="match status" value="1"/>
</dbReference>
<dbReference type="PROSITE" id="PS50979">
    <property type="entry name" value="BC"/>
    <property type="match status" value="1"/>
</dbReference>
<comment type="catalytic activity">
    <reaction evidence="9">
        <text>N(6)-biotinyl-L-lysyl-[protein] + hydrogencarbonate + ATP = N(6)-carboxybiotinyl-L-lysyl-[protein] + ADP + phosphate + H(+)</text>
        <dbReference type="Rhea" id="RHEA:13501"/>
        <dbReference type="Rhea" id="RHEA-COMP:10505"/>
        <dbReference type="Rhea" id="RHEA-COMP:10506"/>
        <dbReference type="ChEBI" id="CHEBI:15378"/>
        <dbReference type="ChEBI" id="CHEBI:17544"/>
        <dbReference type="ChEBI" id="CHEBI:30616"/>
        <dbReference type="ChEBI" id="CHEBI:43474"/>
        <dbReference type="ChEBI" id="CHEBI:83144"/>
        <dbReference type="ChEBI" id="CHEBI:83145"/>
        <dbReference type="ChEBI" id="CHEBI:456216"/>
        <dbReference type="EC" id="6.3.4.14"/>
    </reaction>
    <physiologicalReaction direction="left-to-right" evidence="9">
        <dbReference type="Rhea" id="RHEA:13502"/>
    </physiologicalReaction>
</comment>
<dbReference type="PROSITE" id="PS00188">
    <property type="entry name" value="BIOTIN"/>
    <property type="match status" value="1"/>
</dbReference>
<comment type="cofactor">
    <cofactor evidence="1">
        <name>biotin</name>
        <dbReference type="ChEBI" id="CHEBI:57586"/>
    </cofactor>
</comment>
<dbReference type="GO" id="GO:0046872">
    <property type="term" value="F:metal ion binding"/>
    <property type="evidence" value="ECO:0007669"/>
    <property type="project" value="InterPro"/>
</dbReference>
<evidence type="ECO:0000259" key="16">
    <source>
        <dbReference type="PROSITE" id="PS50979"/>
    </source>
</evidence>
<dbReference type="InterPro" id="IPR048429">
    <property type="entry name" value="MCC_alpha_BT"/>
</dbReference>
<gene>
    <name evidence="17" type="ORF">SAMN05216195_108375</name>
</gene>
<comment type="function">
    <text evidence="10">Component of a biotin-dependent acyl-CoA carboxylase complex. This subunit catalyzes the ATP-dependent carboxylation of the biotin carried by the biotin carboxyl carrier (BCC) domain, resulting in the formation of carboxyl biotin. When associated with the beta1 subunit AccD1, is involved in branched amino-acid catabolism with methylcrotonyl coenzyme A as the substrate.</text>
</comment>
<evidence type="ECO:0000256" key="7">
    <source>
        <dbReference type="ARBA" id="ARBA00023267"/>
    </source>
</evidence>
<dbReference type="InterPro" id="IPR005481">
    <property type="entry name" value="BC-like_N"/>
</dbReference>
<keyword evidence="5 13" id="KW-0067">ATP-binding</keyword>
<proteinExistence type="predicted"/>
<evidence type="ECO:0000256" key="2">
    <source>
        <dbReference type="ARBA" id="ARBA00013263"/>
    </source>
</evidence>
<comment type="pathway">
    <text evidence="8">Amino-acid degradation; L-leucine degradation.</text>
</comment>
<protein>
    <recommendedName>
        <fullName evidence="12">Biotin-dependent 3-methylcrotonyl-coenzyme A carboxylase alpha1 subunit</fullName>
        <ecNumber evidence="2">6.3.4.14</ecNumber>
    </recommendedName>
</protein>
<feature type="domain" description="Biotin carboxylation" evidence="16">
    <location>
        <begin position="1"/>
        <end position="442"/>
    </location>
</feature>
<dbReference type="InterPro" id="IPR000089">
    <property type="entry name" value="Biotin_lipoyl"/>
</dbReference>
<dbReference type="SMART" id="SM00878">
    <property type="entry name" value="Biotin_carb_C"/>
    <property type="match status" value="1"/>
</dbReference>
<dbReference type="GO" id="GO:0005524">
    <property type="term" value="F:ATP binding"/>
    <property type="evidence" value="ECO:0007669"/>
    <property type="project" value="UniProtKB-UniRule"/>
</dbReference>
<evidence type="ECO:0000256" key="12">
    <source>
        <dbReference type="ARBA" id="ARBA00074050"/>
    </source>
</evidence>
<dbReference type="Proteomes" id="UP000199028">
    <property type="component" value="Unassembled WGS sequence"/>
</dbReference>
<comment type="subunit">
    <text evidence="11">The biotin-dependent acyl-CoA carboxylase complex is composed of AccA1, which contains the biotin carboxylase (BC) and biotin carboxyl carrier protein (BCCP) domains, and AccD1, which contains the carboxyl transferase (CT) domain. The AccA1/AccD1 complex forms a dodecamer.</text>
</comment>
<dbReference type="InterPro" id="IPR050856">
    <property type="entry name" value="Biotin_carboxylase_complex"/>
</dbReference>
<dbReference type="PROSITE" id="PS50968">
    <property type="entry name" value="BIOTINYL_LIPOYL"/>
    <property type="match status" value="1"/>
</dbReference>
<feature type="domain" description="ATP-grasp" evidence="15">
    <location>
        <begin position="120"/>
        <end position="318"/>
    </location>
</feature>
<evidence type="ECO:0000259" key="15">
    <source>
        <dbReference type="PROSITE" id="PS50975"/>
    </source>
</evidence>
<dbReference type="SUPFAM" id="SSF52440">
    <property type="entry name" value="PreATP-grasp domain"/>
    <property type="match status" value="1"/>
</dbReference>
<dbReference type="InterPro" id="IPR001882">
    <property type="entry name" value="Biotin_BS"/>
</dbReference>
<evidence type="ECO:0000256" key="4">
    <source>
        <dbReference type="ARBA" id="ARBA00022741"/>
    </source>
</evidence>
<evidence type="ECO:0000256" key="1">
    <source>
        <dbReference type="ARBA" id="ARBA00001953"/>
    </source>
</evidence>
<dbReference type="Gene3D" id="3.30.1490.20">
    <property type="entry name" value="ATP-grasp fold, A domain"/>
    <property type="match status" value="1"/>
</dbReference>
<keyword evidence="6" id="KW-0809">Transit peptide</keyword>
<dbReference type="FunFam" id="3.30.1490.20:FF:000003">
    <property type="entry name" value="acetyl-CoA carboxylase isoform X1"/>
    <property type="match status" value="1"/>
</dbReference>
<dbReference type="PROSITE" id="PS00866">
    <property type="entry name" value="CPSASE_1"/>
    <property type="match status" value="1"/>
</dbReference>
<dbReference type="InterPro" id="IPR005479">
    <property type="entry name" value="CPAse_ATP-bd"/>
</dbReference>
<dbReference type="Pfam" id="PF00289">
    <property type="entry name" value="Biotin_carb_N"/>
    <property type="match status" value="1"/>
</dbReference>
<dbReference type="InterPro" id="IPR011053">
    <property type="entry name" value="Single_hybrid_motif"/>
</dbReference>
<evidence type="ECO:0000256" key="8">
    <source>
        <dbReference type="ARBA" id="ARBA00046317"/>
    </source>
</evidence>
<dbReference type="InterPro" id="IPR011761">
    <property type="entry name" value="ATP-grasp"/>
</dbReference>
<dbReference type="PROSITE" id="PS50975">
    <property type="entry name" value="ATP_GRASP"/>
    <property type="match status" value="1"/>
</dbReference>
<dbReference type="Pfam" id="PF02785">
    <property type="entry name" value="Biotin_carb_C"/>
    <property type="match status" value="1"/>
</dbReference>
<dbReference type="EMBL" id="FOFT01000008">
    <property type="protein sequence ID" value="SES06080.1"/>
    <property type="molecule type" value="Genomic_DNA"/>
</dbReference>